<dbReference type="InterPro" id="IPR039924">
    <property type="entry name" value="ICln/Lot5/Saf5"/>
</dbReference>
<keyword evidence="3" id="KW-0963">Cytoplasm</keyword>
<reference evidence="6 7" key="1">
    <citation type="journal article" date="2017" name="Int. J. Parasitol.">
        <title>The genome of the protozoan parasite Cystoisospora suis and a reverse vaccinology approach to identify vaccine candidates.</title>
        <authorList>
            <person name="Palmieri N."/>
            <person name="Shrestha A."/>
            <person name="Ruttkowski B."/>
            <person name="Beck T."/>
            <person name="Vogl C."/>
            <person name="Tomley F."/>
            <person name="Blake D.P."/>
            <person name="Joachim A."/>
        </authorList>
    </citation>
    <scope>NUCLEOTIDE SEQUENCE [LARGE SCALE GENOMIC DNA]</scope>
    <source>
        <strain evidence="6 7">Wien I</strain>
    </source>
</reference>
<dbReference type="GO" id="GO:0045292">
    <property type="term" value="P:mRNA cis splicing, via spliceosome"/>
    <property type="evidence" value="ECO:0007669"/>
    <property type="project" value="TreeGrafter"/>
</dbReference>
<dbReference type="VEuPathDB" id="ToxoDB:CSUI_006703"/>
<evidence type="ECO:0000313" key="6">
    <source>
        <dbReference type="EMBL" id="PHJ19467.1"/>
    </source>
</evidence>
<evidence type="ECO:0000256" key="3">
    <source>
        <dbReference type="ARBA" id="ARBA00022490"/>
    </source>
</evidence>
<sequence length="292" mass="32574">MPLEFSPLRRPDGSLELYRGRPGDEDGGGGEEEAEVLALQENAVRLVLQSHNYGLGTLYVTSRRLVWLSSRHPSTGGEDERHLITMNGGVSEGRRAADHEEASACPRDISIDYPSIVLHAISRDPSSGEAPCIYCQLKSDPVEEERDEDYLIPELKLFPSNPEGEKLDRMFKVIAEMAALNPDLDAQQDADDDDEEFFTQGNLPPSGWEFVSQSDQQQQQQAGEEEERIEERSQNEGMDGRQQQEQAGQGNFALYSNSTRPSETVEERQEERRRGGGDREGMDVDSSSSSSH</sequence>
<evidence type="ECO:0000256" key="1">
    <source>
        <dbReference type="ARBA" id="ARBA00004123"/>
    </source>
</evidence>
<dbReference type="PANTHER" id="PTHR21399">
    <property type="entry name" value="CHLORIDE CONDUCTANCE REGULATORY PROTEIN ICLN"/>
    <property type="match status" value="1"/>
</dbReference>
<feature type="compositionally biased region" description="Basic and acidic residues" evidence="5">
    <location>
        <begin position="7"/>
        <end position="24"/>
    </location>
</feature>
<dbReference type="InterPro" id="IPR011993">
    <property type="entry name" value="PH-like_dom_sf"/>
</dbReference>
<comment type="subcellular location">
    <subcellularLocation>
        <location evidence="2">Cytoplasm</location>
    </subcellularLocation>
    <subcellularLocation>
        <location evidence="1">Nucleus</location>
    </subcellularLocation>
</comment>
<accession>A0A2C6KPJ4</accession>
<keyword evidence="7" id="KW-1185">Reference proteome</keyword>
<gene>
    <name evidence="6" type="ORF">CSUI_006703</name>
</gene>
<protein>
    <submittedName>
        <fullName evidence="6">Nucleotide-sensitive chloride conductance regulator protein</fullName>
    </submittedName>
</protein>
<dbReference type="Proteomes" id="UP000221165">
    <property type="component" value="Unassembled WGS sequence"/>
</dbReference>
<dbReference type="GO" id="GO:0005829">
    <property type="term" value="C:cytosol"/>
    <property type="evidence" value="ECO:0007669"/>
    <property type="project" value="TreeGrafter"/>
</dbReference>
<dbReference type="Gene3D" id="2.30.29.30">
    <property type="entry name" value="Pleckstrin-homology domain (PH domain)/Phosphotyrosine-binding domain (PTB)"/>
    <property type="match status" value="1"/>
</dbReference>
<keyword evidence="4" id="KW-0539">Nucleus</keyword>
<evidence type="ECO:0000256" key="2">
    <source>
        <dbReference type="ARBA" id="ARBA00004496"/>
    </source>
</evidence>
<proteinExistence type="predicted"/>
<feature type="compositionally biased region" description="Acidic residues" evidence="5">
    <location>
        <begin position="186"/>
        <end position="197"/>
    </location>
</feature>
<dbReference type="EMBL" id="MIGC01003432">
    <property type="protein sequence ID" value="PHJ19467.1"/>
    <property type="molecule type" value="Genomic_DNA"/>
</dbReference>
<comment type="caution">
    <text evidence="6">The sequence shown here is derived from an EMBL/GenBank/DDBJ whole genome shotgun (WGS) entry which is preliminary data.</text>
</comment>
<dbReference type="RefSeq" id="XP_067921167.1">
    <property type="nucleotide sequence ID" value="XM_068066856.1"/>
</dbReference>
<dbReference type="GO" id="GO:0005681">
    <property type="term" value="C:spliceosomal complex"/>
    <property type="evidence" value="ECO:0007669"/>
    <property type="project" value="TreeGrafter"/>
</dbReference>
<evidence type="ECO:0000256" key="4">
    <source>
        <dbReference type="ARBA" id="ARBA00023242"/>
    </source>
</evidence>
<feature type="compositionally biased region" description="Polar residues" evidence="5">
    <location>
        <begin position="241"/>
        <end position="262"/>
    </location>
</feature>
<evidence type="ECO:0000313" key="7">
    <source>
        <dbReference type="Proteomes" id="UP000221165"/>
    </source>
</evidence>
<dbReference type="Pfam" id="PF03517">
    <property type="entry name" value="Voldacs"/>
    <property type="match status" value="1"/>
</dbReference>
<feature type="compositionally biased region" description="Basic and acidic residues" evidence="5">
    <location>
        <begin position="263"/>
        <end position="282"/>
    </location>
</feature>
<dbReference type="OrthoDB" id="19714at2759"/>
<feature type="compositionally biased region" description="Low complexity" evidence="5">
    <location>
        <begin position="209"/>
        <end position="222"/>
    </location>
</feature>
<dbReference type="GO" id="GO:0034715">
    <property type="term" value="C:pICln-Sm protein complex"/>
    <property type="evidence" value="ECO:0007669"/>
    <property type="project" value="TreeGrafter"/>
</dbReference>
<dbReference type="GeneID" id="94430067"/>
<name>A0A2C6KPJ4_9APIC</name>
<evidence type="ECO:0000256" key="5">
    <source>
        <dbReference type="SAM" id="MobiDB-lite"/>
    </source>
</evidence>
<dbReference type="PANTHER" id="PTHR21399:SF0">
    <property type="entry name" value="METHYLOSOME SUBUNIT PICLN"/>
    <property type="match status" value="1"/>
</dbReference>
<dbReference type="AlphaFoldDB" id="A0A2C6KPJ4"/>
<feature type="region of interest" description="Disordered" evidence="5">
    <location>
        <begin position="1"/>
        <end position="32"/>
    </location>
</feature>
<dbReference type="GO" id="GO:0000387">
    <property type="term" value="P:spliceosomal snRNP assembly"/>
    <property type="evidence" value="ECO:0007669"/>
    <property type="project" value="TreeGrafter"/>
</dbReference>
<organism evidence="6 7">
    <name type="scientific">Cystoisospora suis</name>
    <dbReference type="NCBI Taxonomy" id="483139"/>
    <lineage>
        <taxon>Eukaryota</taxon>
        <taxon>Sar</taxon>
        <taxon>Alveolata</taxon>
        <taxon>Apicomplexa</taxon>
        <taxon>Conoidasida</taxon>
        <taxon>Coccidia</taxon>
        <taxon>Eucoccidiorida</taxon>
        <taxon>Eimeriorina</taxon>
        <taxon>Sarcocystidae</taxon>
        <taxon>Cystoisospora</taxon>
    </lineage>
</organism>
<feature type="region of interest" description="Disordered" evidence="5">
    <location>
        <begin position="186"/>
        <end position="292"/>
    </location>
</feature>